<dbReference type="PANTHER" id="PTHR44757:SF2">
    <property type="entry name" value="BIOFILM ARCHITECTURE MAINTENANCE PROTEIN MBAA"/>
    <property type="match status" value="1"/>
</dbReference>
<evidence type="ECO:0000256" key="5">
    <source>
        <dbReference type="ARBA" id="ARBA00023136"/>
    </source>
</evidence>
<protein>
    <submittedName>
        <fullName evidence="10">Diguanylate cyclase (GGDEF)-like protein/PAS domain S-box-containing protein</fullName>
    </submittedName>
</protein>
<dbReference type="NCBIfam" id="TIGR00229">
    <property type="entry name" value="sensory_box"/>
    <property type="match status" value="1"/>
</dbReference>
<dbReference type="InterPro" id="IPR052155">
    <property type="entry name" value="Biofilm_reg_signaling"/>
</dbReference>
<dbReference type="Pfam" id="PF05231">
    <property type="entry name" value="MASE1"/>
    <property type="match status" value="1"/>
</dbReference>
<dbReference type="FunFam" id="3.30.70.270:FF:000001">
    <property type="entry name" value="Diguanylate cyclase domain protein"/>
    <property type="match status" value="1"/>
</dbReference>
<evidence type="ECO:0000256" key="3">
    <source>
        <dbReference type="ARBA" id="ARBA00022692"/>
    </source>
</evidence>
<feature type="domain" description="PAS" evidence="7">
    <location>
        <begin position="306"/>
        <end position="376"/>
    </location>
</feature>
<name>A0A7W6G714_9SPHN</name>
<dbReference type="CDD" id="cd01949">
    <property type="entry name" value="GGDEF"/>
    <property type="match status" value="1"/>
</dbReference>
<evidence type="ECO:0000256" key="1">
    <source>
        <dbReference type="ARBA" id="ARBA00004651"/>
    </source>
</evidence>
<dbReference type="SMART" id="SM00267">
    <property type="entry name" value="GGDEF"/>
    <property type="match status" value="1"/>
</dbReference>
<feature type="domain" description="PAC" evidence="8">
    <location>
        <begin position="378"/>
        <end position="432"/>
    </location>
</feature>
<feature type="transmembrane region" description="Helical" evidence="6">
    <location>
        <begin position="275"/>
        <end position="293"/>
    </location>
</feature>
<evidence type="ECO:0000259" key="7">
    <source>
        <dbReference type="PROSITE" id="PS50112"/>
    </source>
</evidence>
<dbReference type="CDD" id="cd00130">
    <property type="entry name" value="PAS"/>
    <property type="match status" value="1"/>
</dbReference>
<dbReference type="Pfam" id="PF00990">
    <property type="entry name" value="GGDEF"/>
    <property type="match status" value="1"/>
</dbReference>
<dbReference type="RefSeq" id="WP_183626564.1">
    <property type="nucleotide sequence ID" value="NZ_JACIDX010000010.1"/>
</dbReference>
<dbReference type="InterPro" id="IPR000160">
    <property type="entry name" value="GGDEF_dom"/>
</dbReference>
<dbReference type="PANTHER" id="PTHR44757">
    <property type="entry name" value="DIGUANYLATE CYCLASE DGCP"/>
    <property type="match status" value="1"/>
</dbReference>
<feature type="transmembrane region" description="Helical" evidence="6">
    <location>
        <begin position="12"/>
        <end position="36"/>
    </location>
</feature>
<dbReference type="Proteomes" id="UP000548867">
    <property type="component" value="Unassembled WGS sequence"/>
</dbReference>
<dbReference type="EMBL" id="JACIDX010000010">
    <property type="protein sequence ID" value="MBB3955886.1"/>
    <property type="molecule type" value="Genomic_DNA"/>
</dbReference>
<accession>A0A7W6G714</accession>
<dbReference type="InterPro" id="IPR043128">
    <property type="entry name" value="Rev_trsase/Diguanyl_cyclase"/>
</dbReference>
<evidence type="ECO:0000259" key="8">
    <source>
        <dbReference type="PROSITE" id="PS50113"/>
    </source>
</evidence>
<dbReference type="SMART" id="SM00091">
    <property type="entry name" value="PAS"/>
    <property type="match status" value="1"/>
</dbReference>
<feature type="transmembrane region" description="Helical" evidence="6">
    <location>
        <begin position="159"/>
        <end position="178"/>
    </location>
</feature>
<feature type="transmembrane region" description="Helical" evidence="6">
    <location>
        <begin position="198"/>
        <end position="226"/>
    </location>
</feature>
<dbReference type="InterPro" id="IPR000700">
    <property type="entry name" value="PAS-assoc_C"/>
</dbReference>
<evidence type="ECO:0000256" key="2">
    <source>
        <dbReference type="ARBA" id="ARBA00022475"/>
    </source>
</evidence>
<dbReference type="SUPFAM" id="SSF55785">
    <property type="entry name" value="PYP-like sensor domain (PAS domain)"/>
    <property type="match status" value="1"/>
</dbReference>
<dbReference type="InterPro" id="IPR013656">
    <property type="entry name" value="PAS_4"/>
</dbReference>
<keyword evidence="4 6" id="KW-1133">Transmembrane helix</keyword>
<organism evidence="10 11">
    <name type="scientific">Novosphingobium sediminicola</name>
    <dbReference type="NCBI Taxonomy" id="563162"/>
    <lineage>
        <taxon>Bacteria</taxon>
        <taxon>Pseudomonadati</taxon>
        <taxon>Pseudomonadota</taxon>
        <taxon>Alphaproteobacteria</taxon>
        <taxon>Sphingomonadales</taxon>
        <taxon>Sphingomonadaceae</taxon>
        <taxon>Novosphingobium</taxon>
    </lineage>
</organism>
<dbReference type="InterPro" id="IPR035965">
    <property type="entry name" value="PAS-like_dom_sf"/>
</dbReference>
<dbReference type="Pfam" id="PF08448">
    <property type="entry name" value="PAS_4"/>
    <property type="match status" value="1"/>
</dbReference>
<dbReference type="Gene3D" id="3.30.70.270">
    <property type="match status" value="1"/>
</dbReference>
<keyword evidence="5 6" id="KW-0472">Membrane</keyword>
<dbReference type="NCBIfam" id="TIGR00254">
    <property type="entry name" value="GGDEF"/>
    <property type="match status" value="1"/>
</dbReference>
<feature type="domain" description="GGDEF" evidence="9">
    <location>
        <begin position="460"/>
        <end position="589"/>
    </location>
</feature>
<proteinExistence type="predicted"/>
<sequence length="589" mass="63744">MRLRIPPIQDHTPPGFAILGLVYFLCAQLGTSFAQIDHGNSFLWPAGAVLTASLATVSTRGWLPRIAACTLASALVTGMWGAGWIAAPVMALAHMSEAVLAALLMRRLLPKSEQVGSLNWLMGLLFGVSVCTPLLGASLSLAALSIAGHGEALQNFRNWYYSHSLGLMIFLPCFTVLAHSQRRGRRFLFDRPRWPVALGFPIAMAVVATLCFAQTMIPVLFLPILLLVVSTVFVDLATLSLMYVILAVIGLWFVRGGDSALALSGHSIGRQLQFLQVYLASTALAIMPVTSAIQHMRHLLARLRESETRYRLLAENSTDIILSTDPLGKIRFASTSIQQLARRDPKRMIGHPALRLVAPRHRRAVVDAYRRALSAKGNSIEVEFLGLPRNAAPRWYEAHMRAVLDEAGQVESVVSVVRDMSERKAYENALARAALTDELTGLPNRRLFLDTINGCIARGQTGCVALIDLDFFKNVNDSYGHAAGDAVLRTFAAVARQGLRGTDMLARIGGEEFALLLPGASIEVGERICARLGKTLAHAATIYDGHEIFVTTSIGLARLGSCADSAMAEADQALYAAKGAGRDRLSIAA</sequence>
<dbReference type="GO" id="GO:0003824">
    <property type="term" value="F:catalytic activity"/>
    <property type="evidence" value="ECO:0007669"/>
    <property type="project" value="UniProtKB-ARBA"/>
</dbReference>
<dbReference type="PROSITE" id="PS50112">
    <property type="entry name" value="PAS"/>
    <property type="match status" value="1"/>
</dbReference>
<keyword evidence="11" id="KW-1185">Reference proteome</keyword>
<dbReference type="AlphaFoldDB" id="A0A7W6G714"/>
<dbReference type="GO" id="GO:0005886">
    <property type="term" value="C:plasma membrane"/>
    <property type="evidence" value="ECO:0007669"/>
    <property type="project" value="UniProtKB-SubCell"/>
</dbReference>
<evidence type="ECO:0000313" key="10">
    <source>
        <dbReference type="EMBL" id="MBB3955886.1"/>
    </source>
</evidence>
<feature type="transmembrane region" description="Helical" evidence="6">
    <location>
        <begin position="232"/>
        <end position="254"/>
    </location>
</feature>
<dbReference type="SMART" id="SM00086">
    <property type="entry name" value="PAC"/>
    <property type="match status" value="1"/>
</dbReference>
<dbReference type="InterPro" id="IPR000014">
    <property type="entry name" value="PAS"/>
</dbReference>
<dbReference type="InterPro" id="IPR001610">
    <property type="entry name" value="PAC"/>
</dbReference>
<dbReference type="PROSITE" id="PS50113">
    <property type="entry name" value="PAC"/>
    <property type="match status" value="1"/>
</dbReference>
<feature type="transmembrane region" description="Helical" evidence="6">
    <location>
        <begin position="91"/>
        <end position="109"/>
    </location>
</feature>
<dbReference type="PROSITE" id="PS50887">
    <property type="entry name" value="GGDEF"/>
    <property type="match status" value="1"/>
</dbReference>
<dbReference type="SUPFAM" id="SSF55073">
    <property type="entry name" value="Nucleotide cyclase"/>
    <property type="match status" value="1"/>
</dbReference>
<reference evidence="10 11" key="1">
    <citation type="submission" date="2020-08" db="EMBL/GenBank/DDBJ databases">
        <title>Genomic Encyclopedia of Type Strains, Phase IV (KMG-IV): sequencing the most valuable type-strain genomes for metagenomic binning, comparative biology and taxonomic classification.</title>
        <authorList>
            <person name="Goeker M."/>
        </authorList>
    </citation>
    <scope>NUCLEOTIDE SEQUENCE [LARGE SCALE GENOMIC DNA]</scope>
    <source>
        <strain evidence="10 11">DSM 27057</strain>
    </source>
</reference>
<comment type="caution">
    <text evidence="10">The sequence shown here is derived from an EMBL/GenBank/DDBJ whole genome shotgun (WGS) entry which is preliminary data.</text>
</comment>
<keyword evidence="3 6" id="KW-0812">Transmembrane</keyword>
<evidence type="ECO:0000256" key="6">
    <source>
        <dbReference type="SAM" id="Phobius"/>
    </source>
</evidence>
<dbReference type="InterPro" id="IPR007895">
    <property type="entry name" value="MASE1"/>
</dbReference>
<comment type="subcellular location">
    <subcellularLocation>
        <location evidence="1">Cell membrane</location>
        <topology evidence="1">Multi-pass membrane protein</topology>
    </subcellularLocation>
</comment>
<evidence type="ECO:0000256" key="4">
    <source>
        <dbReference type="ARBA" id="ARBA00022989"/>
    </source>
</evidence>
<evidence type="ECO:0000259" key="9">
    <source>
        <dbReference type="PROSITE" id="PS50887"/>
    </source>
</evidence>
<keyword evidence="2" id="KW-1003">Cell membrane</keyword>
<gene>
    <name evidence="10" type="ORF">GGR38_002842</name>
</gene>
<dbReference type="InterPro" id="IPR029787">
    <property type="entry name" value="Nucleotide_cyclase"/>
</dbReference>
<feature type="transmembrane region" description="Helical" evidence="6">
    <location>
        <begin position="121"/>
        <end position="147"/>
    </location>
</feature>
<feature type="transmembrane region" description="Helical" evidence="6">
    <location>
        <begin position="42"/>
        <end position="59"/>
    </location>
</feature>
<dbReference type="Gene3D" id="3.30.450.20">
    <property type="entry name" value="PAS domain"/>
    <property type="match status" value="1"/>
</dbReference>
<evidence type="ECO:0000313" key="11">
    <source>
        <dbReference type="Proteomes" id="UP000548867"/>
    </source>
</evidence>